<dbReference type="Gene3D" id="2.30.30.240">
    <property type="entry name" value="PRC-barrel domain"/>
    <property type="match status" value="1"/>
</dbReference>
<protein>
    <recommendedName>
        <fullName evidence="1">PRC-barrel domain-containing protein</fullName>
    </recommendedName>
</protein>
<dbReference type="InterPro" id="IPR011033">
    <property type="entry name" value="PRC_barrel-like_sf"/>
</dbReference>
<evidence type="ECO:0000259" key="1">
    <source>
        <dbReference type="Pfam" id="PF05239"/>
    </source>
</evidence>
<dbReference type="Proteomes" id="UP000272908">
    <property type="component" value="Unassembled WGS sequence"/>
</dbReference>
<dbReference type="SUPFAM" id="SSF50346">
    <property type="entry name" value="PRC-barrel domain"/>
    <property type="match status" value="1"/>
</dbReference>
<feature type="domain" description="PRC-barrel" evidence="1">
    <location>
        <begin position="106"/>
        <end position="180"/>
    </location>
</feature>
<organism evidence="2 3">
    <name type="scientific">Roseinatronobacter ekhonensis</name>
    <dbReference type="NCBI Taxonomy" id="254356"/>
    <lineage>
        <taxon>Bacteria</taxon>
        <taxon>Pseudomonadati</taxon>
        <taxon>Pseudomonadota</taxon>
        <taxon>Alphaproteobacteria</taxon>
        <taxon>Rhodobacterales</taxon>
        <taxon>Paracoccaceae</taxon>
        <taxon>Roseinatronobacter</taxon>
    </lineage>
</organism>
<sequence>MDDFYAARSRLIPPLPWPTFAPPFSTRLMGEPDESNREWPVEISPDGIKAAPEWSDPKVFGYMAMAEMPPIMVGPLGGGFAGFTDLDRHEAQGDRETSGNPKVDGFSHLSDWLGLPVFGQNGEVGTLIDILFEPKTGSLSHLVIDTGGAISAQQMVVPYDRLLHLAKGGSHVVMNVTEKLLREAPPLEHFDMLNRSWLDKLRAYYQLAPRL</sequence>
<dbReference type="EMBL" id="UIHC01000104">
    <property type="protein sequence ID" value="SUZ34001.1"/>
    <property type="molecule type" value="Genomic_DNA"/>
</dbReference>
<accession>A0A3B0MDQ9</accession>
<dbReference type="InterPro" id="IPR027275">
    <property type="entry name" value="PRC-brl_dom"/>
</dbReference>
<reference evidence="3" key="1">
    <citation type="submission" date="2018-08" db="EMBL/GenBank/DDBJ databases">
        <authorList>
            <person name="Rodrigo-Torres L."/>
            <person name="Arahal R. D."/>
            <person name="Lucena T."/>
        </authorList>
    </citation>
    <scope>NUCLEOTIDE SEQUENCE [LARGE SCALE GENOMIC DNA]</scope>
    <source>
        <strain evidence="3">CECT 7235</strain>
    </source>
</reference>
<gene>
    <name evidence="2" type="ORF">ROE7235_03782</name>
</gene>
<name>A0A3B0MDQ9_9RHOB</name>
<dbReference type="OrthoDB" id="7865530at2"/>
<dbReference type="AlphaFoldDB" id="A0A3B0MDQ9"/>
<proteinExistence type="predicted"/>
<evidence type="ECO:0000313" key="3">
    <source>
        <dbReference type="Proteomes" id="UP000272908"/>
    </source>
</evidence>
<dbReference type="Pfam" id="PF05239">
    <property type="entry name" value="PRC"/>
    <property type="match status" value="1"/>
</dbReference>
<evidence type="ECO:0000313" key="2">
    <source>
        <dbReference type="EMBL" id="SUZ34001.1"/>
    </source>
</evidence>
<keyword evidence="3" id="KW-1185">Reference proteome</keyword>